<dbReference type="SUPFAM" id="SSF53448">
    <property type="entry name" value="Nucleotide-diphospho-sugar transferases"/>
    <property type="match status" value="1"/>
</dbReference>
<dbReference type="Proteomes" id="UP000525298">
    <property type="component" value="Unassembled WGS sequence"/>
</dbReference>
<comment type="caution">
    <text evidence="2">The sequence shown here is derived from an EMBL/GenBank/DDBJ whole genome shotgun (WGS) entry which is preliminary data.</text>
</comment>
<reference evidence="2 3" key="1">
    <citation type="submission" date="2020-07" db="EMBL/GenBank/DDBJ databases">
        <title>Genomic Encyclopedia of Type Strains, Phase IV (KMG-IV): sequencing the most valuable type-strain genomes for metagenomic binning, comparative biology and taxonomic classification.</title>
        <authorList>
            <person name="Goeker M."/>
        </authorList>
    </citation>
    <scope>NUCLEOTIDE SEQUENCE [LARGE SCALE GENOMIC DNA]</scope>
    <source>
        <strain evidence="2 3">DSM 17721</strain>
    </source>
</reference>
<sequence length="296" mass="34182">MEPEHFQPLVSVIIPTYNRAELLPDAIESVMQQTYPEFEVIVVDDGSTDDTAAIMSQWSDRITYIRREINEGRSAVVNLAVNIAQGNFIAILDSDDVWLPHKLKRQVEVFKHFPECGAVGGGAMYMDLSGRPFGKAMIPSEIIEYKKFAVSMCLPGSHSNEIMRREAFEKVGGLDVALRRAQDYDFWLKLIRQYPIRAVPEVLMYKRAHQGKRPYADIETIVKCRKLIASRIPEPELRRKHLAWMWFQVARKSFASGRVANGSKFVARSFFTYPFLISTKHRRLKRLFWLIEEKVL</sequence>
<protein>
    <submittedName>
        <fullName evidence="2">Glycosyltransferase involved in cell wall biosynthesis</fullName>
    </submittedName>
</protein>
<gene>
    <name evidence="2" type="ORF">HNR65_003362</name>
</gene>
<proteinExistence type="predicted"/>
<organism evidence="2 3">
    <name type="scientific">Desulfosalsimonas propionicica</name>
    <dbReference type="NCBI Taxonomy" id="332175"/>
    <lineage>
        <taxon>Bacteria</taxon>
        <taxon>Pseudomonadati</taxon>
        <taxon>Thermodesulfobacteriota</taxon>
        <taxon>Desulfobacteria</taxon>
        <taxon>Desulfobacterales</taxon>
        <taxon>Desulfosalsimonadaceae</taxon>
        <taxon>Desulfosalsimonas</taxon>
    </lineage>
</organism>
<keyword evidence="2" id="KW-0808">Transferase</keyword>
<name>A0A7W0CC53_9BACT</name>
<dbReference type="InterPro" id="IPR029044">
    <property type="entry name" value="Nucleotide-diphossugar_trans"/>
</dbReference>
<dbReference type="InterPro" id="IPR050834">
    <property type="entry name" value="Glycosyltransf_2"/>
</dbReference>
<dbReference type="Pfam" id="PF00535">
    <property type="entry name" value="Glycos_transf_2"/>
    <property type="match status" value="1"/>
</dbReference>
<evidence type="ECO:0000313" key="2">
    <source>
        <dbReference type="EMBL" id="MBA2883005.1"/>
    </source>
</evidence>
<dbReference type="RefSeq" id="WP_181552624.1">
    <property type="nucleotide sequence ID" value="NZ_JACDUS010000015.1"/>
</dbReference>
<dbReference type="PANTHER" id="PTHR43685:SF11">
    <property type="entry name" value="GLYCOSYLTRANSFERASE TAGX-RELATED"/>
    <property type="match status" value="1"/>
</dbReference>
<evidence type="ECO:0000259" key="1">
    <source>
        <dbReference type="Pfam" id="PF00535"/>
    </source>
</evidence>
<dbReference type="AlphaFoldDB" id="A0A7W0CC53"/>
<dbReference type="EMBL" id="JACDUS010000015">
    <property type="protein sequence ID" value="MBA2883005.1"/>
    <property type="molecule type" value="Genomic_DNA"/>
</dbReference>
<dbReference type="InterPro" id="IPR001173">
    <property type="entry name" value="Glyco_trans_2-like"/>
</dbReference>
<keyword evidence="3" id="KW-1185">Reference proteome</keyword>
<dbReference type="GO" id="GO:0016740">
    <property type="term" value="F:transferase activity"/>
    <property type="evidence" value="ECO:0007669"/>
    <property type="project" value="UniProtKB-KW"/>
</dbReference>
<dbReference type="Gene3D" id="3.90.550.10">
    <property type="entry name" value="Spore Coat Polysaccharide Biosynthesis Protein SpsA, Chain A"/>
    <property type="match status" value="1"/>
</dbReference>
<dbReference type="PANTHER" id="PTHR43685">
    <property type="entry name" value="GLYCOSYLTRANSFERASE"/>
    <property type="match status" value="1"/>
</dbReference>
<accession>A0A7W0CC53</accession>
<feature type="domain" description="Glycosyltransferase 2-like" evidence="1">
    <location>
        <begin position="11"/>
        <end position="170"/>
    </location>
</feature>
<evidence type="ECO:0000313" key="3">
    <source>
        <dbReference type="Proteomes" id="UP000525298"/>
    </source>
</evidence>